<dbReference type="PANTHER" id="PTHR33048">
    <property type="entry name" value="PTH11-LIKE INTEGRAL MEMBRANE PROTEIN (AFU_ORTHOLOGUE AFUA_5G11245)"/>
    <property type="match status" value="1"/>
</dbReference>
<protein>
    <recommendedName>
        <fullName evidence="8">Rhodopsin domain-containing protein</fullName>
    </recommendedName>
</protein>
<keyword evidence="10" id="KW-1185">Reference proteome</keyword>
<dbReference type="GO" id="GO:0016020">
    <property type="term" value="C:membrane"/>
    <property type="evidence" value="ECO:0007669"/>
    <property type="project" value="UniProtKB-SubCell"/>
</dbReference>
<evidence type="ECO:0000256" key="7">
    <source>
        <dbReference type="SAM" id="Phobius"/>
    </source>
</evidence>
<accession>A0A6G1FXD9</accession>
<feature type="transmembrane region" description="Helical" evidence="7">
    <location>
        <begin position="143"/>
        <end position="170"/>
    </location>
</feature>
<reference evidence="11" key="3">
    <citation type="submission" date="2025-04" db="UniProtKB">
        <authorList>
            <consortium name="RefSeq"/>
        </authorList>
    </citation>
    <scope>IDENTIFICATION</scope>
    <source>
        <strain evidence="11">CBS 781.70</strain>
    </source>
</reference>
<dbReference type="InterPro" id="IPR049326">
    <property type="entry name" value="Rhodopsin_dom_fungi"/>
</dbReference>
<feature type="region of interest" description="Disordered" evidence="6">
    <location>
        <begin position="307"/>
        <end position="333"/>
    </location>
</feature>
<organism evidence="9">
    <name type="scientific">Eremomyces bilateralis CBS 781.70</name>
    <dbReference type="NCBI Taxonomy" id="1392243"/>
    <lineage>
        <taxon>Eukaryota</taxon>
        <taxon>Fungi</taxon>
        <taxon>Dikarya</taxon>
        <taxon>Ascomycota</taxon>
        <taxon>Pezizomycotina</taxon>
        <taxon>Dothideomycetes</taxon>
        <taxon>Dothideomycetes incertae sedis</taxon>
        <taxon>Eremomycetales</taxon>
        <taxon>Eremomycetaceae</taxon>
        <taxon>Eremomyces</taxon>
    </lineage>
</organism>
<feature type="transmembrane region" description="Helical" evidence="7">
    <location>
        <begin position="60"/>
        <end position="80"/>
    </location>
</feature>
<feature type="transmembrane region" description="Helical" evidence="7">
    <location>
        <begin position="260"/>
        <end position="282"/>
    </location>
</feature>
<evidence type="ECO:0000256" key="6">
    <source>
        <dbReference type="SAM" id="MobiDB-lite"/>
    </source>
</evidence>
<dbReference type="OrthoDB" id="4525788at2759"/>
<evidence type="ECO:0000256" key="3">
    <source>
        <dbReference type="ARBA" id="ARBA00022989"/>
    </source>
</evidence>
<reference evidence="11" key="2">
    <citation type="submission" date="2020-04" db="EMBL/GenBank/DDBJ databases">
        <authorList>
            <consortium name="NCBI Genome Project"/>
        </authorList>
    </citation>
    <scope>NUCLEOTIDE SEQUENCE</scope>
    <source>
        <strain evidence="11">CBS 781.70</strain>
    </source>
</reference>
<comment type="subcellular location">
    <subcellularLocation>
        <location evidence="1">Membrane</location>
        <topology evidence="1">Multi-pass membrane protein</topology>
    </subcellularLocation>
</comment>
<feature type="domain" description="Rhodopsin" evidence="8">
    <location>
        <begin position="44"/>
        <end position="287"/>
    </location>
</feature>
<feature type="transmembrane region" description="Helical" evidence="7">
    <location>
        <begin position="110"/>
        <end position="131"/>
    </location>
</feature>
<evidence type="ECO:0000313" key="9">
    <source>
        <dbReference type="EMBL" id="KAF1810453.1"/>
    </source>
</evidence>
<keyword evidence="4 7" id="KW-0472">Membrane</keyword>
<keyword evidence="2 7" id="KW-0812">Transmembrane</keyword>
<gene>
    <name evidence="9 11" type="ORF">P152DRAFT_98877</name>
</gene>
<dbReference type="Proteomes" id="UP000504638">
    <property type="component" value="Unplaced"/>
</dbReference>
<proteinExistence type="inferred from homology"/>
<feature type="region of interest" description="Disordered" evidence="6">
    <location>
        <begin position="350"/>
        <end position="424"/>
    </location>
</feature>
<name>A0A6G1FXD9_9PEZI</name>
<evidence type="ECO:0000256" key="4">
    <source>
        <dbReference type="ARBA" id="ARBA00023136"/>
    </source>
</evidence>
<dbReference type="Pfam" id="PF20684">
    <property type="entry name" value="Fung_rhodopsin"/>
    <property type="match status" value="1"/>
</dbReference>
<evidence type="ECO:0000256" key="2">
    <source>
        <dbReference type="ARBA" id="ARBA00022692"/>
    </source>
</evidence>
<evidence type="ECO:0000313" key="11">
    <source>
        <dbReference type="RefSeq" id="XP_033532084.1"/>
    </source>
</evidence>
<evidence type="ECO:0000259" key="8">
    <source>
        <dbReference type="Pfam" id="PF20684"/>
    </source>
</evidence>
<feature type="transmembrane region" description="Helical" evidence="7">
    <location>
        <begin position="190"/>
        <end position="210"/>
    </location>
</feature>
<dbReference type="InterPro" id="IPR052337">
    <property type="entry name" value="SAT4-like"/>
</dbReference>
<evidence type="ECO:0000256" key="5">
    <source>
        <dbReference type="ARBA" id="ARBA00038359"/>
    </source>
</evidence>
<evidence type="ECO:0000256" key="1">
    <source>
        <dbReference type="ARBA" id="ARBA00004141"/>
    </source>
</evidence>
<keyword evidence="3 7" id="KW-1133">Transmembrane helix</keyword>
<feature type="transmembrane region" description="Helical" evidence="7">
    <location>
        <begin position="222"/>
        <end position="240"/>
    </location>
</feature>
<dbReference type="GeneID" id="54423982"/>
<sequence length="424" mass="46570">MRDIPLEVLLTWPTPNYDDPVTRGSALIIVNSIFISLVALAVGLRLYARLAISRSFGADDVFIILALIPTAGLAAAVMLANNKYGWNRHVWDVPLDLFASSLKVAIAAKALYTVATTFTRISLLSFYYRFVRDTAAHRFRMTLHASLGFVVVMGVSFVCLAVFQCSPISAYWTMPAPEGAVCIDDGRATLAVGVVNCFADLIVTVLPIPLVMKLKMPLRQRIGVVVLLSLGFIVIIAGSLRSYYIWDSIMNSYDETWVGYPLWLAAAVEVDLGVICACAPALRPLIASAVPQTITSLSDRFTGKFSSNLSSKGTPSPSRALKSEINHPNGGDNTWVNITSRGSDVELIEQSDSRLHRSSEREVGIHEDLEDLERGTDESSGERTHSESHGRHNSKSIWTTTRVEVTSYRNDDVVQNEKGPPYYP</sequence>
<comment type="similarity">
    <text evidence="5">Belongs to the SAT4 family.</text>
</comment>
<dbReference type="RefSeq" id="XP_033532084.1">
    <property type="nucleotide sequence ID" value="XM_033683412.1"/>
</dbReference>
<feature type="transmembrane region" description="Helical" evidence="7">
    <location>
        <begin position="26"/>
        <end position="48"/>
    </location>
</feature>
<dbReference type="PANTHER" id="PTHR33048:SF129">
    <property type="entry name" value="INTEGRAL MEMBRANE PROTEIN-RELATED"/>
    <property type="match status" value="1"/>
</dbReference>
<dbReference type="EMBL" id="ML975166">
    <property type="protein sequence ID" value="KAF1810453.1"/>
    <property type="molecule type" value="Genomic_DNA"/>
</dbReference>
<feature type="compositionally biased region" description="Basic and acidic residues" evidence="6">
    <location>
        <begin position="351"/>
        <end position="390"/>
    </location>
</feature>
<evidence type="ECO:0000313" key="10">
    <source>
        <dbReference type="Proteomes" id="UP000504638"/>
    </source>
</evidence>
<feature type="compositionally biased region" description="Polar residues" evidence="6">
    <location>
        <begin position="307"/>
        <end position="317"/>
    </location>
</feature>
<dbReference type="AlphaFoldDB" id="A0A6G1FXD9"/>
<feature type="compositionally biased region" description="Polar residues" evidence="6">
    <location>
        <begin position="395"/>
        <end position="408"/>
    </location>
</feature>
<reference evidence="9 11" key="1">
    <citation type="submission" date="2020-01" db="EMBL/GenBank/DDBJ databases">
        <authorList>
            <consortium name="DOE Joint Genome Institute"/>
            <person name="Haridas S."/>
            <person name="Albert R."/>
            <person name="Binder M."/>
            <person name="Bloem J."/>
            <person name="Labutti K."/>
            <person name="Salamov A."/>
            <person name="Andreopoulos B."/>
            <person name="Baker S.E."/>
            <person name="Barry K."/>
            <person name="Bills G."/>
            <person name="Bluhm B.H."/>
            <person name="Cannon C."/>
            <person name="Castanera R."/>
            <person name="Culley D.E."/>
            <person name="Daum C."/>
            <person name="Ezra D."/>
            <person name="Gonzalez J.B."/>
            <person name="Henrissat B."/>
            <person name="Kuo A."/>
            <person name="Liang C."/>
            <person name="Lipzen A."/>
            <person name="Lutzoni F."/>
            <person name="Magnuson J."/>
            <person name="Mondo S."/>
            <person name="Nolan M."/>
            <person name="Ohm R."/>
            <person name="Pangilinan J."/>
            <person name="Park H.-J."/>
            <person name="Ramirez L."/>
            <person name="Alfaro M."/>
            <person name="Sun H."/>
            <person name="Tritt A."/>
            <person name="Yoshinaga Y."/>
            <person name="Zwiers L.-H."/>
            <person name="Turgeon B.G."/>
            <person name="Goodwin S.B."/>
            <person name="Spatafora J.W."/>
            <person name="Crous P.W."/>
            <person name="Grigoriev I.V."/>
        </authorList>
    </citation>
    <scope>NUCLEOTIDE SEQUENCE</scope>
    <source>
        <strain evidence="9 11">CBS 781.70</strain>
    </source>
</reference>